<proteinExistence type="predicted"/>
<accession>A0A9D4TDW8</accession>
<feature type="compositionally biased region" description="Basic and acidic residues" evidence="1">
    <location>
        <begin position="125"/>
        <end position="134"/>
    </location>
</feature>
<keyword evidence="4" id="KW-1185">Reference proteome</keyword>
<evidence type="ECO:0000313" key="3">
    <source>
        <dbReference type="EMBL" id="KAH7986771.1"/>
    </source>
</evidence>
<feature type="compositionally biased region" description="Polar residues" evidence="1">
    <location>
        <begin position="75"/>
        <end position="87"/>
    </location>
</feature>
<sequence>MAIIATPSEDVEDIGQIHCRVCHMSLSSEDHLWGHLRSERHVFLSKTLNVHPDYTEHLLLQHLPKAKVESLLQSLQQPATGSQQAPTTDEGKVKLATHVSRDQRGVDKQPDTSEANSSSGQQNEASHELYRCDVSETSVPTHGNDELERHFKGHQAKVEELARRGKPKPGTDV</sequence>
<protein>
    <recommendedName>
        <fullName evidence="2">C2H2-type domain-containing protein</fullName>
    </recommendedName>
</protein>
<dbReference type="AlphaFoldDB" id="A0A9D4TDW8"/>
<feature type="region of interest" description="Disordered" evidence="1">
    <location>
        <begin position="75"/>
        <end position="173"/>
    </location>
</feature>
<evidence type="ECO:0000256" key="1">
    <source>
        <dbReference type="SAM" id="MobiDB-lite"/>
    </source>
</evidence>
<feature type="compositionally biased region" description="Polar residues" evidence="1">
    <location>
        <begin position="112"/>
        <end position="124"/>
    </location>
</feature>
<dbReference type="PROSITE" id="PS00028">
    <property type="entry name" value="ZINC_FINGER_C2H2_1"/>
    <property type="match status" value="1"/>
</dbReference>
<gene>
    <name evidence="3" type="ORF">HPB52_024732</name>
</gene>
<dbReference type="InterPro" id="IPR036236">
    <property type="entry name" value="Znf_C2H2_sf"/>
</dbReference>
<feature type="compositionally biased region" description="Basic and acidic residues" evidence="1">
    <location>
        <begin position="143"/>
        <end position="173"/>
    </location>
</feature>
<feature type="compositionally biased region" description="Basic and acidic residues" evidence="1">
    <location>
        <begin position="89"/>
        <end position="111"/>
    </location>
</feature>
<dbReference type="InterPro" id="IPR013087">
    <property type="entry name" value="Znf_C2H2_type"/>
</dbReference>
<dbReference type="Proteomes" id="UP000821837">
    <property type="component" value="Unassembled WGS sequence"/>
</dbReference>
<evidence type="ECO:0000259" key="2">
    <source>
        <dbReference type="PROSITE" id="PS00028"/>
    </source>
</evidence>
<dbReference type="EMBL" id="JABSTV010000285">
    <property type="protein sequence ID" value="KAH7986771.1"/>
    <property type="molecule type" value="Genomic_DNA"/>
</dbReference>
<dbReference type="SUPFAM" id="SSF57667">
    <property type="entry name" value="beta-beta-alpha zinc fingers"/>
    <property type="match status" value="1"/>
</dbReference>
<name>A0A9D4TDW8_RHISA</name>
<comment type="caution">
    <text evidence="3">The sequence shown here is derived from an EMBL/GenBank/DDBJ whole genome shotgun (WGS) entry which is preliminary data.</text>
</comment>
<reference evidence="3" key="1">
    <citation type="journal article" date="2020" name="Cell">
        <title>Large-Scale Comparative Analyses of Tick Genomes Elucidate Their Genetic Diversity and Vector Capacities.</title>
        <authorList>
            <consortium name="Tick Genome and Microbiome Consortium (TIGMIC)"/>
            <person name="Jia N."/>
            <person name="Wang J."/>
            <person name="Shi W."/>
            <person name="Du L."/>
            <person name="Sun Y."/>
            <person name="Zhan W."/>
            <person name="Jiang J.F."/>
            <person name="Wang Q."/>
            <person name="Zhang B."/>
            <person name="Ji P."/>
            <person name="Bell-Sakyi L."/>
            <person name="Cui X.M."/>
            <person name="Yuan T.T."/>
            <person name="Jiang B.G."/>
            <person name="Yang W.F."/>
            <person name="Lam T.T."/>
            <person name="Chang Q.C."/>
            <person name="Ding S.J."/>
            <person name="Wang X.J."/>
            <person name="Zhu J.G."/>
            <person name="Ruan X.D."/>
            <person name="Zhao L."/>
            <person name="Wei J.T."/>
            <person name="Ye R.Z."/>
            <person name="Que T.C."/>
            <person name="Du C.H."/>
            <person name="Zhou Y.H."/>
            <person name="Cheng J.X."/>
            <person name="Dai P.F."/>
            <person name="Guo W.B."/>
            <person name="Han X.H."/>
            <person name="Huang E.J."/>
            <person name="Li L.F."/>
            <person name="Wei W."/>
            <person name="Gao Y.C."/>
            <person name="Liu J.Z."/>
            <person name="Shao H.Z."/>
            <person name="Wang X."/>
            <person name="Wang C.C."/>
            <person name="Yang T.C."/>
            <person name="Huo Q.B."/>
            <person name="Li W."/>
            <person name="Chen H.Y."/>
            <person name="Chen S.E."/>
            <person name="Zhou L.G."/>
            <person name="Ni X.B."/>
            <person name="Tian J.H."/>
            <person name="Sheng Y."/>
            <person name="Liu T."/>
            <person name="Pan Y.S."/>
            <person name="Xia L.Y."/>
            <person name="Li J."/>
            <person name="Zhao F."/>
            <person name="Cao W.C."/>
        </authorList>
    </citation>
    <scope>NUCLEOTIDE SEQUENCE</scope>
    <source>
        <strain evidence="3">Rsan-2018</strain>
    </source>
</reference>
<dbReference type="VEuPathDB" id="VectorBase:RSAN_045181"/>
<evidence type="ECO:0000313" key="4">
    <source>
        <dbReference type="Proteomes" id="UP000821837"/>
    </source>
</evidence>
<reference evidence="3" key="2">
    <citation type="submission" date="2021-09" db="EMBL/GenBank/DDBJ databases">
        <authorList>
            <person name="Jia N."/>
            <person name="Wang J."/>
            <person name="Shi W."/>
            <person name="Du L."/>
            <person name="Sun Y."/>
            <person name="Zhan W."/>
            <person name="Jiang J."/>
            <person name="Wang Q."/>
            <person name="Zhang B."/>
            <person name="Ji P."/>
            <person name="Sakyi L.B."/>
            <person name="Cui X."/>
            <person name="Yuan T."/>
            <person name="Jiang B."/>
            <person name="Yang W."/>
            <person name="Lam T.T.-Y."/>
            <person name="Chang Q."/>
            <person name="Ding S."/>
            <person name="Wang X."/>
            <person name="Zhu J."/>
            <person name="Ruan X."/>
            <person name="Zhao L."/>
            <person name="Wei J."/>
            <person name="Que T."/>
            <person name="Du C."/>
            <person name="Cheng J."/>
            <person name="Dai P."/>
            <person name="Han X."/>
            <person name="Huang E."/>
            <person name="Gao Y."/>
            <person name="Liu J."/>
            <person name="Shao H."/>
            <person name="Ye R."/>
            <person name="Li L."/>
            <person name="Wei W."/>
            <person name="Wang X."/>
            <person name="Wang C."/>
            <person name="Huo Q."/>
            <person name="Li W."/>
            <person name="Guo W."/>
            <person name="Chen H."/>
            <person name="Chen S."/>
            <person name="Zhou L."/>
            <person name="Zhou L."/>
            <person name="Ni X."/>
            <person name="Tian J."/>
            <person name="Zhou Y."/>
            <person name="Sheng Y."/>
            <person name="Liu T."/>
            <person name="Pan Y."/>
            <person name="Xia L."/>
            <person name="Li J."/>
            <person name="Zhao F."/>
            <person name="Cao W."/>
        </authorList>
    </citation>
    <scope>NUCLEOTIDE SEQUENCE</scope>
    <source>
        <strain evidence="3">Rsan-2018</strain>
        <tissue evidence="3">Larvae</tissue>
    </source>
</reference>
<organism evidence="3 4">
    <name type="scientific">Rhipicephalus sanguineus</name>
    <name type="common">Brown dog tick</name>
    <name type="synonym">Ixodes sanguineus</name>
    <dbReference type="NCBI Taxonomy" id="34632"/>
    <lineage>
        <taxon>Eukaryota</taxon>
        <taxon>Metazoa</taxon>
        <taxon>Ecdysozoa</taxon>
        <taxon>Arthropoda</taxon>
        <taxon>Chelicerata</taxon>
        <taxon>Arachnida</taxon>
        <taxon>Acari</taxon>
        <taxon>Parasitiformes</taxon>
        <taxon>Ixodida</taxon>
        <taxon>Ixodoidea</taxon>
        <taxon>Ixodidae</taxon>
        <taxon>Rhipicephalinae</taxon>
        <taxon>Rhipicephalus</taxon>
        <taxon>Rhipicephalus</taxon>
    </lineage>
</organism>
<feature type="domain" description="C2H2-type" evidence="2">
    <location>
        <begin position="19"/>
        <end position="41"/>
    </location>
</feature>